<evidence type="ECO:0000313" key="7">
    <source>
        <dbReference type="EMBL" id="SVC38403.1"/>
    </source>
</evidence>
<organism evidence="7">
    <name type="scientific">marine metagenome</name>
    <dbReference type="NCBI Taxonomy" id="408172"/>
    <lineage>
        <taxon>unclassified sequences</taxon>
        <taxon>metagenomes</taxon>
        <taxon>ecological metagenomes</taxon>
    </lineage>
</organism>
<evidence type="ECO:0000256" key="2">
    <source>
        <dbReference type="ARBA" id="ARBA00022679"/>
    </source>
</evidence>
<evidence type="ECO:0000256" key="5">
    <source>
        <dbReference type="ARBA" id="ARBA00023315"/>
    </source>
</evidence>
<dbReference type="GO" id="GO:0009252">
    <property type="term" value="P:peptidoglycan biosynthetic process"/>
    <property type="evidence" value="ECO:0007669"/>
    <property type="project" value="UniProtKB-KW"/>
</dbReference>
<keyword evidence="3" id="KW-0133">Cell shape</keyword>
<comment type="similarity">
    <text evidence="1">Belongs to the FemABX family.</text>
</comment>
<evidence type="ECO:0008006" key="8">
    <source>
        <dbReference type="Google" id="ProtNLM"/>
    </source>
</evidence>
<accession>A0A382LPX1</accession>
<evidence type="ECO:0000256" key="6">
    <source>
        <dbReference type="ARBA" id="ARBA00023316"/>
    </source>
</evidence>
<dbReference type="GO" id="GO:0008360">
    <property type="term" value="P:regulation of cell shape"/>
    <property type="evidence" value="ECO:0007669"/>
    <property type="project" value="UniProtKB-KW"/>
</dbReference>
<feature type="non-terminal residue" evidence="7">
    <location>
        <position position="237"/>
    </location>
</feature>
<evidence type="ECO:0000256" key="4">
    <source>
        <dbReference type="ARBA" id="ARBA00022984"/>
    </source>
</evidence>
<evidence type="ECO:0000256" key="3">
    <source>
        <dbReference type="ARBA" id="ARBA00022960"/>
    </source>
</evidence>
<keyword evidence="2" id="KW-0808">Transferase</keyword>
<dbReference type="InterPro" id="IPR016181">
    <property type="entry name" value="Acyl_CoA_acyltransferase"/>
</dbReference>
<name>A0A382LPX1_9ZZZZ</name>
<gene>
    <name evidence="7" type="ORF">METZ01_LOCUS291257</name>
</gene>
<dbReference type="GO" id="GO:0071555">
    <property type="term" value="P:cell wall organization"/>
    <property type="evidence" value="ECO:0007669"/>
    <property type="project" value="UniProtKB-KW"/>
</dbReference>
<dbReference type="InterPro" id="IPR050644">
    <property type="entry name" value="PG_Glycine_Bridge_Synth"/>
</dbReference>
<dbReference type="AlphaFoldDB" id="A0A382LPX1"/>
<keyword evidence="6" id="KW-0961">Cell wall biogenesis/degradation</keyword>
<dbReference type="PANTHER" id="PTHR36174:SF1">
    <property type="entry name" value="LIPID II:GLYCINE GLYCYLTRANSFERASE"/>
    <property type="match status" value="1"/>
</dbReference>
<dbReference type="PANTHER" id="PTHR36174">
    <property type="entry name" value="LIPID II:GLYCINE GLYCYLTRANSFERASE"/>
    <property type="match status" value="1"/>
</dbReference>
<proteinExistence type="inferred from homology"/>
<protein>
    <recommendedName>
        <fullName evidence="8">BioF2-like acetyltransferase domain-containing protein</fullName>
    </recommendedName>
</protein>
<keyword evidence="4" id="KW-0573">Peptidoglycan synthesis</keyword>
<sequence length="237" mass="27100">MYGVKEIEYSDWTNYIKEFEHTNLLQYGPYGAAKEQTSYWKSVRFMVTDGNEIVALAQFLAITLPLFGGIARMNRGPLLSKEIQKDDRESVSCKLIAALVEESQKRHWWVVQIAPDLPDTDASVKALKYIGLKKLDITPYASGLISLYSDKEEMLMSLKGKWRNCLRKGFKSGVKVTQANGNSTEMNILINRYSQLQQDKGFLGIKESLIIALAEQKVESWEFKLFFANQDEHLDIE</sequence>
<keyword evidence="5" id="KW-0012">Acyltransferase</keyword>
<dbReference type="SUPFAM" id="SSF55729">
    <property type="entry name" value="Acyl-CoA N-acyltransferases (Nat)"/>
    <property type="match status" value="1"/>
</dbReference>
<dbReference type="Gene3D" id="3.40.630.30">
    <property type="match status" value="2"/>
</dbReference>
<dbReference type="InterPro" id="IPR003447">
    <property type="entry name" value="FEMABX"/>
</dbReference>
<evidence type="ECO:0000256" key="1">
    <source>
        <dbReference type="ARBA" id="ARBA00009943"/>
    </source>
</evidence>
<dbReference type="GO" id="GO:0016755">
    <property type="term" value="F:aminoacyltransferase activity"/>
    <property type="evidence" value="ECO:0007669"/>
    <property type="project" value="InterPro"/>
</dbReference>
<dbReference type="PROSITE" id="PS51191">
    <property type="entry name" value="FEMABX"/>
    <property type="match status" value="1"/>
</dbReference>
<reference evidence="7" key="1">
    <citation type="submission" date="2018-05" db="EMBL/GenBank/DDBJ databases">
        <authorList>
            <person name="Lanie J.A."/>
            <person name="Ng W.-L."/>
            <person name="Kazmierczak K.M."/>
            <person name="Andrzejewski T.M."/>
            <person name="Davidsen T.M."/>
            <person name="Wayne K.J."/>
            <person name="Tettelin H."/>
            <person name="Glass J.I."/>
            <person name="Rusch D."/>
            <person name="Podicherti R."/>
            <person name="Tsui H.-C.T."/>
            <person name="Winkler M.E."/>
        </authorList>
    </citation>
    <scope>NUCLEOTIDE SEQUENCE</scope>
</reference>
<dbReference type="EMBL" id="UINC01088305">
    <property type="protein sequence ID" value="SVC38403.1"/>
    <property type="molecule type" value="Genomic_DNA"/>
</dbReference>